<gene>
    <name evidence="4" type="ORF">Abin_053_013</name>
    <name evidence="5" type="ORF">AIN02nite_18430</name>
</gene>
<dbReference type="InterPro" id="IPR045851">
    <property type="entry name" value="AMP-bd_C_sf"/>
</dbReference>
<keyword evidence="1" id="KW-0436">Ligase</keyword>
<feature type="domain" description="ApeI dehydratase-like" evidence="3">
    <location>
        <begin position="457"/>
        <end position="523"/>
    </location>
</feature>
<dbReference type="InterPro" id="IPR029069">
    <property type="entry name" value="HotDog_dom_sf"/>
</dbReference>
<keyword evidence="6" id="KW-1185">Reference proteome</keyword>
<dbReference type="SUPFAM" id="SSF54637">
    <property type="entry name" value="Thioesterase/thiol ester dehydrase-isomerase"/>
    <property type="match status" value="1"/>
</dbReference>
<dbReference type="Gene3D" id="3.30.300.30">
    <property type="match status" value="1"/>
</dbReference>
<feature type="domain" description="AMP-dependent synthetase/ligase" evidence="2">
    <location>
        <begin position="60"/>
        <end position="297"/>
    </location>
</feature>
<dbReference type="PANTHER" id="PTHR43767">
    <property type="entry name" value="LONG-CHAIN-FATTY-ACID--COA LIGASE"/>
    <property type="match status" value="1"/>
</dbReference>
<dbReference type="EMBL" id="BJXQ01000009">
    <property type="protein sequence ID" value="GEN03818.1"/>
    <property type="molecule type" value="Genomic_DNA"/>
</dbReference>
<dbReference type="InterPro" id="IPR000873">
    <property type="entry name" value="AMP-dep_synth/lig_dom"/>
</dbReference>
<sequence>MYKGVGDQTWPDLSLVYAPERVVFVTATGPVTGHTFLQAAHHLAENLPDQPVVPVCADVFHFTLLFAAALIKGHYVLLSSDRSPTRLAHLAQQHNATCVTLAGDPEAPQLPDGGTALNVDLEPPAASNLKENSDFNPVIEAQRLVAVVFTSGSTGQPVGHKKYWGGLVTRSVTARVLLDPEAQPASMVGTVPPYHMYGFETLVLQTLNTRVKTIAGSGPYPADWVARLEQASAPRILVTTPLQLRGLVKSGLQPPAVRRVVSASAPLPEKLAEEAERFLKTDVTEIYGSTETGSVAIRRTLSGPYWTWYRDITLQTMADGRVELSAPGVLSYVLADFIETGTNGTFQLLGRVTDLLKLGGKRGSLAALNAVLNNLPGVEDGAFLPPDMSGVDPQARMQAFVVAPTVSADSLLQALRQLIDPVFLPRRIVQVAALPRNAVGKLTLQALRDLAATQNAEEEIGTVTVPHDHPCLAGHFPEQPVVPGVLLLDAAYALLPDANFQFDMVKFLHPVFPEQPVVFSIRRAGVSLRLTAECLGKTVLRAVLKARPVEN</sequence>
<evidence type="ECO:0000259" key="2">
    <source>
        <dbReference type="Pfam" id="PF00501"/>
    </source>
</evidence>
<dbReference type="GO" id="GO:0016874">
    <property type="term" value="F:ligase activity"/>
    <property type="evidence" value="ECO:0007669"/>
    <property type="project" value="UniProtKB-KW"/>
</dbReference>
<dbReference type="Proteomes" id="UP000032673">
    <property type="component" value="Unassembled WGS sequence"/>
</dbReference>
<dbReference type="InterPro" id="IPR054545">
    <property type="entry name" value="ApeI-like"/>
</dbReference>
<evidence type="ECO:0000313" key="4">
    <source>
        <dbReference type="EMBL" id="GAN64044.1"/>
    </source>
</evidence>
<dbReference type="AlphaFoldDB" id="A0A6N3T7B6"/>
<reference evidence="5 7" key="2">
    <citation type="submission" date="2019-07" db="EMBL/GenBank/DDBJ databases">
        <title>Whole genome shotgun sequence of Acetobacter indonesiensis NBRC 16471.</title>
        <authorList>
            <person name="Hosoyama A."/>
            <person name="Uohara A."/>
            <person name="Ohji S."/>
            <person name="Ichikawa N."/>
        </authorList>
    </citation>
    <scope>NUCLEOTIDE SEQUENCE [LARGE SCALE GENOMIC DNA]</scope>
    <source>
        <strain evidence="5 7">NBRC 16471</strain>
    </source>
</reference>
<protein>
    <submittedName>
        <fullName evidence="5">Uncharacterized protein</fullName>
    </submittedName>
</protein>
<dbReference type="InterPro" id="IPR050237">
    <property type="entry name" value="ATP-dep_AMP-bd_enzyme"/>
</dbReference>
<organism evidence="5 7">
    <name type="scientific">Acetobacter indonesiensis</name>
    <dbReference type="NCBI Taxonomy" id="104101"/>
    <lineage>
        <taxon>Bacteria</taxon>
        <taxon>Pseudomonadati</taxon>
        <taxon>Pseudomonadota</taxon>
        <taxon>Alphaproteobacteria</taxon>
        <taxon>Acetobacterales</taxon>
        <taxon>Acetobacteraceae</taxon>
        <taxon>Acetobacter</taxon>
    </lineage>
</organism>
<proteinExistence type="predicted"/>
<accession>A0A6N3T7B6</accession>
<dbReference type="Pfam" id="PF22818">
    <property type="entry name" value="ApeI-like"/>
    <property type="match status" value="1"/>
</dbReference>
<evidence type="ECO:0000313" key="5">
    <source>
        <dbReference type="EMBL" id="GEN03818.1"/>
    </source>
</evidence>
<evidence type="ECO:0000313" key="6">
    <source>
        <dbReference type="Proteomes" id="UP000032673"/>
    </source>
</evidence>
<evidence type="ECO:0000259" key="3">
    <source>
        <dbReference type="Pfam" id="PF22818"/>
    </source>
</evidence>
<dbReference type="EMBL" id="BAMW01000050">
    <property type="protein sequence ID" value="GAN64044.1"/>
    <property type="molecule type" value="Genomic_DNA"/>
</dbReference>
<dbReference type="Gene3D" id="3.10.129.10">
    <property type="entry name" value="Hotdog Thioesterase"/>
    <property type="match status" value="1"/>
</dbReference>
<reference evidence="4 6" key="1">
    <citation type="submission" date="2012-11" db="EMBL/GenBank/DDBJ databases">
        <title>Whole genome sequence of Acetobacter indonesiensis 5H-1.</title>
        <authorList>
            <person name="Azuma Y."/>
            <person name="Higashiura N."/>
            <person name="Hirakawa H."/>
            <person name="Matsushita K."/>
        </authorList>
    </citation>
    <scope>NUCLEOTIDE SEQUENCE [LARGE SCALE GENOMIC DNA]</scope>
    <source>
        <strain evidence="4 6">5H-1</strain>
    </source>
</reference>
<evidence type="ECO:0000256" key="1">
    <source>
        <dbReference type="ARBA" id="ARBA00022598"/>
    </source>
</evidence>
<name>A0A6N3T7B6_9PROT</name>
<dbReference type="InterPro" id="IPR042099">
    <property type="entry name" value="ANL_N_sf"/>
</dbReference>
<dbReference type="Pfam" id="PF00501">
    <property type="entry name" value="AMP-binding"/>
    <property type="match status" value="1"/>
</dbReference>
<evidence type="ECO:0000313" key="7">
    <source>
        <dbReference type="Proteomes" id="UP000321104"/>
    </source>
</evidence>
<dbReference type="PANTHER" id="PTHR43767:SF8">
    <property type="entry name" value="LONG-CHAIN-FATTY-ACID--COA LIGASE"/>
    <property type="match status" value="1"/>
</dbReference>
<comment type="caution">
    <text evidence="5">The sequence shown here is derived from an EMBL/GenBank/DDBJ whole genome shotgun (WGS) entry which is preliminary data.</text>
</comment>
<dbReference type="Gene3D" id="3.40.50.12780">
    <property type="entry name" value="N-terminal domain of ligase-like"/>
    <property type="match status" value="1"/>
</dbReference>
<dbReference type="SUPFAM" id="SSF56801">
    <property type="entry name" value="Acetyl-CoA synthetase-like"/>
    <property type="match status" value="1"/>
</dbReference>
<dbReference type="Proteomes" id="UP000321104">
    <property type="component" value="Unassembled WGS sequence"/>
</dbReference>